<dbReference type="InterPro" id="IPR006140">
    <property type="entry name" value="D-isomer_DH_NAD-bd"/>
</dbReference>
<dbReference type="SUPFAM" id="SSF52283">
    <property type="entry name" value="Formate/glycerate dehydrogenase catalytic domain-like"/>
    <property type="match status" value="1"/>
</dbReference>
<accession>A0AAE3NYP8</accession>
<evidence type="ECO:0000259" key="6">
    <source>
        <dbReference type="Pfam" id="PF02826"/>
    </source>
</evidence>
<evidence type="ECO:0000313" key="8">
    <source>
        <dbReference type="Proteomes" id="UP001221302"/>
    </source>
</evidence>
<dbReference type="EMBL" id="JARGDL010000002">
    <property type="protein sequence ID" value="MDF1610929.1"/>
    <property type="molecule type" value="Genomic_DNA"/>
</dbReference>
<reference evidence="7" key="1">
    <citation type="submission" date="2023-03" db="EMBL/GenBank/DDBJ databases">
        <title>Stygiobacter electus gen. nov., sp. nov., facultatively anaerobic thermotolerant bacterium of the class Ignavibacteria from a well of Yessentuki mineral water deposit.</title>
        <authorList>
            <person name="Podosokorskaya O.A."/>
            <person name="Elcheninov A.G."/>
            <person name="Petrova N.F."/>
            <person name="Zavarzina D.G."/>
            <person name="Kublanov I.V."/>
            <person name="Merkel A.Y."/>
        </authorList>
    </citation>
    <scope>NUCLEOTIDE SEQUENCE</scope>
    <source>
        <strain evidence="7">09-Me</strain>
    </source>
</reference>
<dbReference type="PROSITE" id="PS00670">
    <property type="entry name" value="D_2_HYDROXYACID_DH_2"/>
    <property type="match status" value="1"/>
</dbReference>
<evidence type="ECO:0000259" key="5">
    <source>
        <dbReference type="Pfam" id="PF00389"/>
    </source>
</evidence>
<dbReference type="CDD" id="cd12173">
    <property type="entry name" value="PGDH_4"/>
    <property type="match status" value="1"/>
</dbReference>
<dbReference type="Proteomes" id="UP001221302">
    <property type="component" value="Unassembled WGS sequence"/>
</dbReference>
<dbReference type="PANTHER" id="PTHR42789:SF1">
    <property type="entry name" value="D-ISOMER SPECIFIC 2-HYDROXYACID DEHYDROGENASE FAMILY PROTEIN (AFU_ORTHOLOGUE AFUA_6G10090)"/>
    <property type="match status" value="1"/>
</dbReference>
<name>A0AAE3NYP8_9BACT</name>
<dbReference type="Pfam" id="PF00389">
    <property type="entry name" value="2-Hacid_dh"/>
    <property type="match status" value="1"/>
</dbReference>
<dbReference type="PANTHER" id="PTHR42789">
    <property type="entry name" value="D-ISOMER SPECIFIC 2-HYDROXYACID DEHYDROGENASE FAMILY PROTEIN (AFU_ORTHOLOGUE AFUA_6G10090)"/>
    <property type="match status" value="1"/>
</dbReference>
<dbReference type="InterPro" id="IPR050857">
    <property type="entry name" value="D-2-hydroxyacid_DH"/>
</dbReference>
<dbReference type="SUPFAM" id="SSF51735">
    <property type="entry name" value="NAD(P)-binding Rossmann-fold domains"/>
    <property type="match status" value="1"/>
</dbReference>
<evidence type="ECO:0000256" key="1">
    <source>
        <dbReference type="ARBA" id="ARBA00005854"/>
    </source>
</evidence>
<dbReference type="GO" id="GO:0047545">
    <property type="term" value="F:(S)-2-hydroxyglutarate dehydrogenase activity"/>
    <property type="evidence" value="ECO:0007669"/>
    <property type="project" value="UniProtKB-ARBA"/>
</dbReference>
<gene>
    <name evidence="7" type="ORF">P0M35_02095</name>
</gene>
<dbReference type="Pfam" id="PF02826">
    <property type="entry name" value="2-Hacid_dh_C"/>
    <property type="match status" value="1"/>
</dbReference>
<comment type="similarity">
    <text evidence="1 4">Belongs to the D-isomer specific 2-hydroxyacid dehydrogenase family.</text>
</comment>
<dbReference type="InterPro" id="IPR036291">
    <property type="entry name" value="NAD(P)-bd_dom_sf"/>
</dbReference>
<keyword evidence="3" id="KW-0520">NAD</keyword>
<dbReference type="GO" id="GO:0051287">
    <property type="term" value="F:NAD binding"/>
    <property type="evidence" value="ECO:0007669"/>
    <property type="project" value="InterPro"/>
</dbReference>
<proteinExistence type="inferred from homology"/>
<organism evidence="7 8">
    <name type="scientific">Stygiobacter electus</name>
    <dbReference type="NCBI Taxonomy" id="3032292"/>
    <lineage>
        <taxon>Bacteria</taxon>
        <taxon>Pseudomonadati</taxon>
        <taxon>Ignavibacteriota</taxon>
        <taxon>Ignavibacteria</taxon>
        <taxon>Ignavibacteriales</taxon>
        <taxon>Melioribacteraceae</taxon>
        <taxon>Stygiobacter</taxon>
    </lineage>
</organism>
<sequence length="314" mass="34394">MNVLIADKFPDVFIQQLKENNIDISYEPKLGENDLPNSIKGIDCLVVRSTIVNAKTIENSDQLKLIIRAGSGVNNIDINAANQKNVFVSNCPGKNSIAVAELAIGLMISLDRRIPHNVADFKAGKWNKGEYSKAEGLFGKNLAIIGYGAIGKEVAKRALAFGMKIYAKDVFPINDPNVTVFEKFEDVLPIADIITIHLPQNAETKNLFNEKLFALMKKGAIFINTSRAGVVDEEALIKAVKEKNIKAGLDVFAGEPEDKSGNVTSKLQEVDNIYVTHHIGASTEQAQLAVAEETVNIILEYIKTGEIRNCVNKK</sequence>
<comment type="caution">
    <text evidence="7">The sequence shown here is derived from an EMBL/GenBank/DDBJ whole genome shotgun (WGS) entry which is preliminary data.</text>
</comment>
<dbReference type="RefSeq" id="WP_321534695.1">
    <property type="nucleotide sequence ID" value="NZ_JARGDL010000002.1"/>
</dbReference>
<keyword evidence="2 4" id="KW-0560">Oxidoreductase</keyword>
<evidence type="ECO:0000256" key="2">
    <source>
        <dbReference type="ARBA" id="ARBA00023002"/>
    </source>
</evidence>
<evidence type="ECO:0000256" key="4">
    <source>
        <dbReference type="RuleBase" id="RU003719"/>
    </source>
</evidence>
<dbReference type="GO" id="GO:0004617">
    <property type="term" value="F:phosphoglycerate dehydrogenase activity"/>
    <property type="evidence" value="ECO:0007669"/>
    <property type="project" value="UniProtKB-ARBA"/>
</dbReference>
<dbReference type="AlphaFoldDB" id="A0AAE3NYP8"/>
<evidence type="ECO:0000313" key="7">
    <source>
        <dbReference type="EMBL" id="MDF1610929.1"/>
    </source>
</evidence>
<feature type="domain" description="D-isomer specific 2-hydroxyacid dehydrogenase catalytic" evidence="5">
    <location>
        <begin position="3"/>
        <end position="312"/>
    </location>
</feature>
<dbReference type="GO" id="GO:0006564">
    <property type="term" value="P:L-serine biosynthetic process"/>
    <property type="evidence" value="ECO:0007669"/>
    <property type="project" value="UniProtKB-ARBA"/>
</dbReference>
<keyword evidence="8" id="KW-1185">Reference proteome</keyword>
<dbReference type="InterPro" id="IPR006139">
    <property type="entry name" value="D-isomer_2_OHA_DH_cat_dom"/>
</dbReference>
<evidence type="ECO:0000256" key="3">
    <source>
        <dbReference type="ARBA" id="ARBA00023027"/>
    </source>
</evidence>
<dbReference type="FunFam" id="3.40.50.720:FF:000041">
    <property type="entry name" value="D-3-phosphoglycerate dehydrogenase"/>
    <property type="match status" value="1"/>
</dbReference>
<dbReference type="InterPro" id="IPR029753">
    <property type="entry name" value="D-isomer_DH_CS"/>
</dbReference>
<dbReference type="Gene3D" id="3.40.50.720">
    <property type="entry name" value="NAD(P)-binding Rossmann-like Domain"/>
    <property type="match status" value="2"/>
</dbReference>
<protein>
    <submittedName>
        <fullName evidence="7">Hydroxyacid dehydrogenase</fullName>
    </submittedName>
</protein>
<feature type="domain" description="D-isomer specific 2-hydroxyacid dehydrogenase NAD-binding" evidence="6">
    <location>
        <begin position="104"/>
        <end position="280"/>
    </location>
</feature>